<evidence type="ECO:0000313" key="1">
    <source>
        <dbReference type="EMBL" id="KAA1259844.1"/>
    </source>
</evidence>
<name>A0A5B1CKJ3_9BACT</name>
<organism evidence="1 2">
    <name type="scientific">Rubripirellula obstinata</name>
    <dbReference type="NCBI Taxonomy" id="406547"/>
    <lineage>
        <taxon>Bacteria</taxon>
        <taxon>Pseudomonadati</taxon>
        <taxon>Planctomycetota</taxon>
        <taxon>Planctomycetia</taxon>
        <taxon>Pirellulales</taxon>
        <taxon>Pirellulaceae</taxon>
        <taxon>Rubripirellula</taxon>
    </lineage>
</organism>
<proteinExistence type="predicted"/>
<dbReference type="OrthoDB" id="292867at2"/>
<dbReference type="Pfam" id="PF13385">
    <property type="entry name" value="Laminin_G_3"/>
    <property type="match status" value="1"/>
</dbReference>
<dbReference type="RefSeq" id="WP_068259745.1">
    <property type="nucleotide sequence ID" value="NZ_LWSK01000012.1"/>
</dbReference>
<dbReference type="EMBL" id="VRLW01000001">
    <property type="protein sequence ID" value="KAA1259844.1"/>
    <property type="molecule type" value="Genomic_DNA"/>
</dbReference>
<sequence>MTIQEKDLRALRTLILKSQSESLSEAETSELERLCRIDGGAKEVAALIDQLCAFGDSGSLDSLPMAKLLAEAFGNESRPHFKSAPGRVPLSKLDRNVRGEEKVAAGSSRWTNSVWLIGLAASHLFIASLVWSFANSSSSNDSTAVALLEASRPQLVSMTACVWRDSDGPTPSLGQSIRFGEMLDLAEGVAELKIGEGTSGEALVRVEGPASVYIHGDGQLELRNGSLTVKSLGTGSEQVLIITPIGLVMIDGQSSIGLMSQASVNEVHLFAGRGLIEPIRSFSRSKQLRLEAGEAVRFSTSSGSERLGPVMFEASMSSFVSARSSGFDPLNIGQDYVDAVLESKPSVYWRFEELLGESPYFVANQGSAPDMDAEMFGESGWRRYGENRVAELGKIGTSSGFASTGTWPPKPLANYTIEMWVKPELYHHGEMFCMHEPVKEEDGRYSHSMMIETLVQHWKNPLEDFRPHRFRFVHRTPSSGVVTDGSNLVGGQPYQVRTWQHLAAQKQGDRVSLWIDGRLAIEQLDPDLLNENLQIVIGQLYLTRTERRFVGQIDEVAIYDRCLSPEELRGHIIAAGRSVAVVESN</sequence>
<evidence type="ECO:0008006" key="3">
    <source>
        <dbReference type="Google" id="ProtNLM"/>
    </source>
</evidence>
<dbReference type="Gene3D" id="2.60.120.200">
    <property type="match status" value="1"/>
</dbReference>
<dbReference type="AlphaFoldDB" id="A0A5B1CKJ3"/>
<reference evidence="1 2" key="1">
    <citation type="submission" date="2019-08" db="EMBL/GenBank/DDBJ databases">
        <title>Deep-cultivation of Planctomycetes and their phenomic and genomic characterization uncovers novel biology.</title>
        <authorList>
            <person name="Wiegand S."/>
            <person name="Jogler M."/>
            <person name="Boedeker C."/>
            <person name="Pinto D."/>
            <person name="Vollmers J."/>
            <person name="Rivas-Marin E."/>
            <person name="Kohn T."/>
            <person name="Peeters S.H."/>
            <person name="Heuer A."/>
            <person name="Rast P."/>
            <person name="Oberbeckmann S."/>
            <person name="Bunk B."/>
            <person name="Jeske O."/>
            <person name="Meyerdierks A."/>
            <person name="Storesund J.E."/>
            <person name="Kallscheuer N."/>
            <person name="Luecker S."/>
            <person name="Lage O.M."/>
            <person name="Pohl T."/>
            <person name="Merkel B.J."/>
            <person name="Hornburger P."/>
            <person name="Mueller R.-W."/>
            <person name="Bruemmer F."/>
            <person name="Labrenz M."/>
            <person name="Spormann A.M."/>
            <person name="Op Den Camp H."/>
            <person name="Overmann J."/>
            <person name="Amann R."/>
            <person name="Jetten M.S.M."/>
            <person name="Mascher T."/>
            <person name="Medema M.H."/>
            <person name="Devos D.P."/>
            <person name="Kaster A.-K."/>
            <person name="Ovreas L."/>
            <person name="Rohde M."/>
            <person name="Galperin M.Y."/>
            <person name="Jogler C."/>
        </authorList>
    </citation>
    <scope>NUCLEOTIDE SEQUENCE [LARGE SCALE GENOMIC DNA]</scope>
    <source>
        <strain evidence="1 2">LF1</strain>
    </source>
</reference>
<keyword evidence="2" id="KW-1185">Reference proteome</keyword>
<dbReference type="InterPro" id="IPR013320">
    <property type="entry name" value="ConA-like_dom_sf"/>
</dbReference>
<evidence type="ECO:0000313" key="2">
    <source>
        <dbReference type="Proteomes" id="UP000322699"/>
    </source>
</evidence>
<dbReference type="SUPFAM" id="SSF49899">
    <property type="entry name" value="Concanavalin A-like lectins/glucanases"/>
    <property type="match status" value="1"/>
</dbReference>
<gene>
    <name evidence="1" type="ORF">LF1_23810</name>
</gene>
<dbReference type="Proteomes" id="UP000322699">
    <property type="component" value="Unassembled WGS sequence"/>
</dbReference>
<comment type="caution">
    <text evidence="1">The sequence shown here is derived from an EMBL/GenBank/DDBJ whole genome shotgun (WGS) entry which is preliminary data.</text>
</comment>
<accession>A0A5B1CKJ3</accession>
<protein>
    <recommendedName>
        <fullName evidence="3">FecR protein</fullName>
    </recommendedName>
</protein>